<dbReference type="EMBL" id="BK015056">
    <property type="protein sequence ID" value="DAD89251.1"/>
    <property type="molecule type" value="Genomic_DNA"/>
</dbReference>
<protein>
    <submittedName>
        <fullName evidence="1">Uncharacterized protein</fullName>
    </submittedName>
</protein>
<proteinExistence type="predicted"/>
<reference evidence="1" key="1">
    <citation type="journal article" date="2021" name="Proc. Natl. Acad. Sci. U.S.A.">
        <title>A Catalog of Tens of Thousands of Viruses from Human Metagenomes Reveals Hidden Associations with Chronic Diseases.</title>
        <authorList>
            <person name="Tisza M.J."/>
            <person name="Buck C.B."/>
        </authorList>
    </citation>
    <scope>NUCLEOTIDE SEQUENCE</scope>
    <source>
        <strain evidence="1">CtNWS1</strain>
    </source>
</reference>
<sequence>MKAINNTIKNSANLLITTFKKIFINGNKL</sequence>
<accession>A0A8S5N505</accession>
<evidence type="ECO:0000313" key="1">
    <source>
        <dbReference type="EMBL" id="DAD89251.1"/>
    </source>
</evidence>
<organism evidence="1">
    <name type="scientific">Microviridae sp. ctNWS1</name>
    <dbReference type="NCBI Taxonomy" id="2826733"/>
    <lineage>
        <taxon>Viruses</taxon>
        <taxon>Monodnaviria</taxon>
        <taxon>Sangervirae</taxon>
        <taxon>Phixviricota</taxon>
        <taxon>Malgrandaviricetes</taxon>
        <taxon>Petitvirales</taxon>
        <taxon>Microviridae</taxon>
    </lineage>
</organism>
<name>A0A8S5N505_9VIRU</name>